<evidence type="ECO:0000313" key="2">
    <source>
        <dbReference type="Proteomes" id="UP001302949"/>
    </source>
</evidence>
<dbReference type="RefSeq" id="WP_323295331.1">
    <property type="nucleotide sequence ID" value="NZ_JAYFUM010000004.1"/>
</dbReference>
<gene>
    <name evidence="1" type="ORF">VB248_03425</name>
</gene>
<reference evidence="1 2" key="1">
    <citation type="submission" date="2023-12" db="EMBL/GenBank/DDBJ databases">
        <title>Novel species of the genus Arcicella isolated from rivers.</title>
        <authorList>
            <person name="Lu H."/>
        </authorList>
    </citation>
    <scope>NUCLEOTIDE SEQUENCE [LARGE SCALE GENOMIC DNA]</scope>
    <source>
        <strain evidence="1 2">KCTC 23307</strain>
    </source>
</reference>
<organism evidence="1 2">
    <name type="scientific">Arcicella rigui</name>
    <dbReference type="NCBI Taxonomy" id="797020"/>
    <lineage>
        <taxon>Bacteria</taxon>
        <taxon>Pseudomonadati</taxon>
        <taxon>Bacteroidota</taxon>
        <taxon>Cytophagia</taxon>
        <taxon>Cytophagales</taxon>
        <taxon>Flectobacillaceae</taxon>
        <taxon>Arcicella</taxon>
    </lineage>
</organism>
<dbReference type="InterPro" id="IPR046880">
    <property type="entry name" value="TPR-S"/>
</dbReference>
<dbReference type="Pfam" id="PF20308">
    <property type="entry name" value="TPR-S"/>
    <property type="match status" value="1"/>
</dbReference>
<sequence length="415" mass="46694">MSEKKNCFVIIGYGKKTSYANGKVRVLDLDETFSLLIKPVFDALNINCYRAIDKNLNGSIDKVMLQEIKNADIALVDISTLNANVMWELGVRHALKPSHTIMICEKEQMSSIPFDVNHFVIYQYAHSEEGIPFREVERFRQQLSQVVSGLLQLETPPTDSPVFTILENELKKDTNGGSTESFATIMGKAEKARKRKDFAAALALLDVAKGFALESMALKSSLSTIITQQALCTYQLKEPNPKQALLDALVILEELQPQQSNDIEVLGLSGAIHKRLFELENNTENLDFAIQVYSKGFNIKGDYYNGINAAFMLYTKASLFEADSEEWDDLKTQADFIRNSVLSAVLKLEKESSFLESKDALWVLLTAAEACHYKKNEAKMTEYEQKANDLAIKLNDTFAMSSYQTQKDKIAKLNF</sequence>
<evidence type="ECO:0000313" key="1">
    <source>
        <dbReference type="EMBL" id="MEA5138163.1"/>
    </source>
</evidence>
<name>A0ABU5Q6E4_9BACT</name>
<proteinExistence type="predicted"/>
<comment type="caution">
    <text evidence="1">The sequence shown here is derived from an EMBL/GenBank/DDBJ whole genome shotgun (WGS) entry which is preliminary data.</text>
</comment>
<dbReference type="Proteomes" id="UP001302949">
    <property type="component" value="Unassembled WGS sequence"/>
</dbReference>
<accession>A0ABU5Q6E4</accession>
<protein>
    <submittedName>
        <fullName evidence="1">TRAFs-binding domain-containing protein</fullName>
    </submittedName>
</protein>
<dbReference type="EMBL" id="JAYFUM010000004">
    <property type="protein sequence ID" value="MEA5138163.1"/>
    <property type="molecule type" value="Genomic_DNA"/>
</dbReference>
<keyword evidence="2" id="KW-1185">Reference proteome</keyword>